<sequence length="44" mass="4873">MSTILEILEVNFEYYSDDYTNEIVESSGTSSETFLATTATSIIS</sequence>
<comment type="caution">
    <text evidence="1">The sequence shown here is derived from an EMBL/GenBank/DDBJ whole genome shotgun (WGS) entry which is preliminary data.</text>
</comment>
<accession>A0ABN7UVU6</accession>
<protein>
    <submittedName>
        <fullName evidence="1">27740_t:CDS:1</fullName>
    </submittedName>
</protein>
<dbReference type="Proteomes" id="UP000789901">
    <property type="component" value="Unassembled WGS sequence"/>
</dbReference>
<proteinExistence type="predicted"/>
<organism evidence="1 2">
    <name type="scientific">Gigaspora margarita</name>
    <dbReference type="NCBI Taxonomy" id="4874"/>
    <lineage>
        <taxon>Eukaryota</taxon>
        <taxon>Fungi</taxon>
        <taxon>Fungi incertae sedis</taxon>
        <taxon>Mucoromycota</taxon>
        <taxon>Glomeromycotina</taxon>
        <taxon>Glomeromycetes</taxon>
        <taxon>Diversisporales</taxon>
        <taxon>Gigasporaceae</taxon>
        <taxon>Gigaspora</taxon>
    </lineage>
</organism>
<reference evidence="1 2" key="1">
    <citation type="submission" date="2021-06" db="EMBL/GenBank/DDBJ databases">
        <authorList>
            <person name="Kallberg Y."/>
            <person name="Tangrot J."/>
            <person name="Rosling A."/>
        </authorList>
    </citation>
    <scope>NUCLEOTIDE SEQUENCE [LARGE SCALE GENOMIC DNA]</scope>
    <source>
        <strain evidence="1 2">120-4 pot B 10/14</strain>
    </source>
</reference>
<name>A0ABN7UVU6_GIGMA</name>
<evidence type="ECO:0000313" key="2">
    <source>
        <dbReference type="Proteomes" id="UP000789901"/>
    </source>
</evidence>
<evidence type="ECO:0000313" key="1">
    <source>
        <dbReference type="EMBL" id="CAG8687703.1"/>
    </source>
</evidence>
<gene>
    <name evidence="1" type="ORF">GMARGA_LOCUS11304</name>
</gene>
<keyword evidence="2" id="KW-1185">Reference proteome</keyword>
<dbReference type="EMBL" id="CAJVQB010006581">
    <property type="protein sequence ID" value="CAG8687703.1"/>
    <property type="molecule type" value="Genomic_DNA"/>
</dbReference>